<protein>
    <submittedName>
        <fullName evidence="1">Uncharacterized protein</fullName>
    </submittedName>
</protein>
<reference evidence="1" key="1">
    <citation type="journal article" date="2016" name="Mol. Biol. Evol.">
        <title>Comparative Genomics of Early-Diverging Mushroom-Forming Fungi Provides Insights into the Origins of Lignocellulose Decay Capabilities.</title>
        <authorList>
            <person name="Nagy L.G."/>
            <person name="Riley R."/>
            <person name="Tritt A."/>
            <person name="Adam C."/>
            <person name="Daum C."/>
            <person name="Floudas D."/>
            <person name="Sun H."/>
            <person name="Yadav J.S."/>
            <person name="Pangilinan J."/>
            <person name="Larsson K.H."/>
            <person name="Matsuura K."/>
            <person name="Barry K."/>
            <person name="Labutti K."/>
            <person name="Kuo R."/>
            <person name="Ohm R.A."/>
            <person name="Bhattacharya S.S."/>
            <person name="Shirouzu T."/>
            <person name="Yoshinaga Y."/>
            <person name="Martin F.M."/>
            <person name="Grigoriev I.V."/>
            <person name="Hibbett D.S."/>
        </authorList>
    </citation>
    <scope>NUCLEOTIDE SEQUENCE [LARGE SCALE GENOMIC DNA]</scope>
    <source>
        <strain evidence="1">CBS 109695</strain>
    </source>
</reference>
<dbReference type="EMBL" id="KV417480">
    <property type="protein sequence ID" value="KZP34155.1"/>
    <property type="molecule type" value="Genomic_DNA"/>
</dbReference>
<dbReference type="AlphaFoldDB" id="A0A166WVP9"/>
<proteinExistence type="predicted"/>
<dbReference type="OrthoDB" id="3068749at2759"/>
<evidence type="ECO:0000313" key="1">
    <source>
        <dbReference type="EMBL" id="KZP34155.1"/>
    </source>
</evidence>
<name>A0A166WVP9_9AGAM</name>
<accession>A0A166WVP9</accession>
<sequence length="386" mass="43381">MAPLGAPLDTYSPLELEQAVLRRYSVEQGWSSPDQRPVSMATIQHANAERAQLHIVEGGKWLLASVDGSVTAYDLDHPNHRGQIIIPQYTGMAASNLTAHISVDVFRNISTLTFNVAVSLHCRANRDATPTWTTFWRVTQHGDGIDAELRAIHLTSFSTPGNSRCTNAYLRDKLYVRRVEYDVEDDRVYLIEIYAWEESDLHQHEKSVITDKIGRVMVRLIPNGRLLVLRRAEINIYEIPPFATVPVSDQYQGSQVAPFMSVLLPGNRLLEGGVSSILMQPSDTYSLIACTNTGIYLATLSATTSHVRLLHAITDEHRDASFSRLDTTHLGWRRAYLIYYDYALAVSYDTEERDRADVSESCYQDVEQVCSASSGLQEHLKPQPVM</sequence>
<gene>
    <name evidence="1" type="ORF">FIBSPDRAFT_923713</name>
</gene>
<organism evidence="1">
    <name type="scientific">Athelia psychrophila</name>
    <dbReference type="NCBI Taxonomy" id="1759441"/>
    <lineage>
        <taxon>Eukaryota</taxon>
        <taxon>Fungi</taxon>
        <taxon>Dikarya</taxon>
        <taxon>Basidiomycota</taxon>
        <taxon>Agaricomycotina</taxon>
        <taxon>Agaricomycetes</taxon>
        <taxon>Agaricomycetidae</taxon>
        <taxon>Atheliales</taxon>
        <taxon>Atheliaceae</taxon>
        <taxon>Athelia</taxon>
    </lineage>
</organism>